<dbReference type="EMBL" id="GBXM01038957">
    <property type="protein sequence ID" value="JAH69620.1"/>
    <property type="molecule type" value="Transcribed_RNA"/>
</dbReference>
<evidence type="ECO:0000313" key="1">
    <source>
        <dbReference type="EMBL" id="JAH69620.1"/>
    </source>
</evidence>
<name>A0A0E9UWP0_ANGAN</name>
<protein>
    <submittedName>
        <fullName evidence="1">Uncharacterized protein</fullName>
    </submittedName>
</protein>
<reference evidence="1" key="1">
    <citation type="submission" date="2014-11" db="EMBL/GenBank/DDBJ databases">
        <authorList>
            <person name="Amaro Gonzalez C."/>
        </authorList>
    </citation>
    <scope>NUCLEOTIDE SEQUENCE</scope>
</reference>
<dbReference type="AlphaFoldDB" id="A0A0E9UWP0"/>
<proteinExistence type="predicted"/>
<accession>A0A0E9UWP0</accession>
<reference evidence="1" key="2">
    <citation type="journal article" date="2015" name="Fish Shellfish Immunol.">
        <title>Early steps in the European eel (Anguilla anguilla)-Vibrio vulnificus interaction in the gills: Role of the RtxA13 toxin.</title>
        <authorList>
            <person name="Callol A."/>
            <person name="Pajuelo D."/>
            <person name="Ebbesson L."/>
            <person name="Teles M."/>
            <person name="MacKenzie S."/>
            <person name="Amaro C."/>
        </authorList>
    </citation>
    <scope>NUCLEOTIDE SEQUENCE</scope>
</reference>
<organism evidence="1">
    <name type="scientific">Anguilla anguilla</name>
    <name type="common">European freshwater eel</name>
    <name type="synonym">Muraena anguilla</name>
    <dbReference type="NCBI Taxonomy" id="7936"/>
    <lineage>
        <taxon>Eukaryota</taxon>
        <taxon>Metazoa</taxon>
        <taxon>Chordata</taxon>
        <taxon>Craniata</taxon>
        <taxon>Vertebrata</taxon>
        <taxon>Euteleostomi</taxon>
        <taxon>Actinopterygii</taxon>
        <taxon>Neopterygii</taxon>
        <taxon>Teleostei</taxon>
        <taxon>Anguilliformes</taxon>
        <taxon>Anguillidae</taxon>
        <taxon>Anguilla</taxon>
    </lineage>
</organism>
<sequence length="20" mass="2332">MELWFEVAVLLTPFDSEASF</sequence>